<evidence type="ECO:0000313" key="4">
    <source>
        <dbReference type="Proteomes" id="UP000283322"/>
    </source>
</evidence>
<dbReference type="AlphaFoldDB" id="A0A422ZPC8"/>
<dbReference type="Pfam" id="PF06894">
    <property type="entry name" value="Phage_TAC_2"/>
    <property type="match status" value="1"/>
</dbReference>
<reference evidence="3 4" key="1">
    <citation type="submission" date="2018-10" db="EMBL/GenBank/DDBJ databases">
        <authorList>
            <person name="Vanduin D."/>
            <person name="Fouts D."/>
            <person name="Wright M."/>
            <person name="Sutton G."/>
            <person name="Nguyen K."/>
            <person name="Kreiswirth B."/>
            <person name="Chen L."/>
            <person name="Rojas L."/>
            <person name="Hujer A."/>
            <person name="Hujer K."/>
            <person name="Bonomo R."/>
            <person name="Adams M."/>
        </authorList>
    </citation>
    <scope>NUCLEOTIDE SEQUENCE [LARGE SCALE GENOMIC DNA]</scope>
    <source>
        <strain evidence="3 4">CRK0165</strain>
    </source>
</reference>
<feature type="domain" description="Tail assembly protein G" evidence="2">
    <location>
        <begin position="3"/>
        <end position="126"/>
    </location>
</feature>
<dbReference type="InterPro" id="IPR043704">
    <property type="entry name" value="Tail_assembly_GT"/>
</dbReference>
<dbReference type="NCBIfam" id="TIGR01674">
    <property type="entry name" value="phage_lambda_G"/>
    <property type="match status" value="1"/>
</dbReference>
<proteinExistence type="inferred from homology"/>
<feature type="compositionally biased region" description="Acidic residues" evidence="1">
    <location>
        <begin position="117"/>
        <end position="132"/>
    </location>
</feature>
<sequence>MSMFLKKDEFTHNGATVTITELSALQRITYLEYLAAEEKALSAISDDVDDQTMSAGLVSMSIRAGARLIALSLWHNDPKGPSEEELHQQVMSTWPAEAIGKAEMQIKLLSGMLAPVAEEDQPTDEDIDDTALGDEPVTAEKP</sequence>
<dbReference type="RefSeq" id="WP_020315038.1">
    <property type="nucleotide sequence ID" value="NZ_BPUG01000001.1"/>
</dbReference>
<dbReference type="HAMAP" id="MF_04134">
    <property type="entry name" value="GT_LAMBD"/>
    <property type="match status" value="1"/>
</dbReference>
<name>A0A422ZPC8_KLEPN</name>
<dbReference type="InterPro" id="IPR010027">
    <property type="entry name" value="Tail_assembly_G"/>
</dbReference>
<evidence type="ECO:0000256" key="1">
    <source>
        <dbReference type="SAM" id="MobiDB-lite"/>
    </source>
</evidence>
<dbReference type="EMBL" id="MPYG04000146">
    <property type="protein sequence ID" value="ROG93066.1"/>
    <property type="molecule type" value="Genomic_DNA"/>
</dbReference>
<gene>
    <name evidence="3" type="ORF">BL124_00019070</name>
</gene>
<protein>
    <submittedName>
        <fullName evidence="3">Phage minor tail protein G</fullName>
    </submittedName>
</protein>
<comment type="caution">
    <text evidence="3">The sequence shown here is derived from an EMBL/GenBank/DDBJ whole genome shotgun (WGS) entry which is preliminary data.</text>
</comment>
<evidence type="ECO:0000313" key="3">
    <source>
        <dbReference type="EMBL" id="ROG93066.1"/>
    </source>
</evidence>
<feature type="region of interest" description="Disordered" evidence="1">
    <location>
        <begin position="115"/>
        <end position="142"/>
    </location>
</feature>
<evidence type="ECO:0000259" key="2">
    <source>
        <dbReference type="Pfam" id="PF06894"/>
    </source>
</evidence>
<organism evidence="3 4">
    <name type="scientific">Klebsiella pneumoniae</name>
    <dbReference type="NCBI Taxonomy" id="573"/>
    <lineage>
        <taxon>Bacteria</taxon>
        <taxon>Pseudomonadati</taxon>
        <taxon>Pseudomonadota</taxon>
        <taxon>Gammaproteobacteria</taxon>
        <taxon>Enterobacterales</taxon>
        <taxon>Enterobacteriaceae</taxon>
        <taxon>Klebsiella/Raoultella group</taxon>
        <taxon>Klebsiella</taxon>
        <taxon>Klebsiella pneumoniae complex</taxon>
    </lineage>
</organism>
<dbReference type="Proteomes" id="UP000283322">
    <property type="component" value="Unassembled WGS sequence"/>
</dbReference>
<accession>A0A422ZPC8</accession>